<evidence type="ECO:0000313" key="2">
    <source>
        <dbReference type="EMBL" id="ETS65115.1"/>
    </source>
</evidence>
<feature type="region of interest" description="Disordered" evidence="1">
    <location>
        <begin position="89"/>
        <end position="135"/>
    </location>
</feature>
<feature type="region of interest" description="Disordered" evidence="1">
    <location>
        <begin position="172"/>
        <end position="237"/>
    </location>
</feature>
<gene>
    <name evidence="2" type="ORF">PaG_00573</name>
</gene>
<evidence type="ECO:0000313" key="3">
    <source>
        <dbReference type="Proteomes" id="UP000019462"/>
    </source>
</evidence>
<dbReference type="EMBL" id="AWNI01000003">
    <property type="protein sequence ID" value="ETS65115.1"/>
    <property type="molecule type" value="Genomic_DNA"/>
</dbReference>
<reference evidence="2 3" key="1">
    <citation type="journal article" date="2014" name="Genome Announc.">
        <title>Genome sequence of the basidiomycetous fungus Pseudozyma aphidis DSM70725, an efficient producer of biosurfactant mannosylerythritol lipids.</title>
        <authorList>
            <person name="Lorenz S."/>
            <person name="Guenther M."/>
            <person name="Grumaz C."/>
            <person name="Rupp S."/>
            <person name="Zibek S."/>
            <person name="Sohn K."/>
        </authorList>
    </citation>
    <scope>NUCLEOTIDE SEQUENCE [LARGE SCALE GENOMIC DNA]</scope>
    <source>
        <strain evidence="3">ATCC 32657 / CBS 517.83 / DSM 70725 / JCM 10318 / NBRC 10182 / NRRL Y-7954 / St-0401</strain>
    </source>
</reference>
<feature type="compositionally biased region" description="Low complexity" evidence="1">
    <location>
        <begin position="190"/>
        <end position="211"/>
    </location>
</feature>
<feature type="compositionally biased region" description="Basic and acidic residues" evidence="1">
    <location>
        <begin position="1"/>
        <end position="13"/>
    </location>
</feature>
<keyword evidence="3" id="KW-1185">Reference proteome</keyword>
<name>W3VUC9_MOEAP</name>
<organism evidence="2 3">
    <name type="scientific">Moesziomyces aphidis</name>
    <name type="common">Pseudozyma aphidis</name>
    <dbReference type="NCBI Taxonomy" id="84754"/>
    <lineage>
        <taxon>Eukaryota</taxon>
        <taxon>Fungi</taxon>
        <taxon>Dikarya</taxon>
        <taxon>Basidiomycota</taxon>
        <taxon>Ustilaginomycotina</taxon>
        <taxon>Ustilaginomycetes</taxon>
        <taxon>Ustilaginales</taxon>
        <taxon>Ustilaginaceae</taxon>
        <taxon>Moesziomyces</taxon>
    </lineage>
</organism>
<accession>W3VUC9</accession>
<proteinExistence type="predicted"/>
<sequence>MSRSELESAKRNEGGGGQAAAMQQRSSVLWSRRSPGKDKVESLWADDAVDAAARAARAALDGSLVVARPCPPRLDAVCARGAMNPTSKAEHVAGAPAHNRSTAGRQPEGAAAGRKAKRPGESRQPRMHAHMSGSSATLWTPTRADVLHAHQGFLHVYAVSFWQRARVHRRSKGQAQLKRGERAPADHCTAAAAASPSLPSVSSSPSSSSSPLTDLEEAASHPGGPASQLGHSSRCVE</sequence>
<comment type="caution">
    <text evidence="2">The sequence shown here is derived from an EMBL/GenBank/DDBJ whole genome shotgun (WGS) entry which is preliminary data.</text>
</comment>
<evidence type="ECO:0000256" key="1">
    <source>
        <dbReference type="SAM" id="MobiDB-lite"/>
    </source>
</evidence>
<dbReference type="Proteomes" id="UP000019462">
    <property type="component" value="Unassembled WGS sequence"/>
</dbReference>
<dbReference type="HOGENOM" id="CLU_1171053_0_0_1"/>
<dbReference type="AlphaFoldDB" id="W3VUC9"/>
<feature type="region of interest" description="Disordered" evidence="1">
    <location>
        <begin position="1"/>
        <end position="39"/>
    </location>
</feature>
<protein>
    <submittedName>
        <fullName evidence="2">Uncharacterized protein</fullName>
    </submittedName>
</protein>